<organism evidence="1 2">
    <name type="scientific">Lederbergia ruris</name>
    <dbReference type="NCBI Taxonomy" id="217495"/>
    <lineage>
        <taxon>Bacteria</taxon>
        <taxon>Bacillati</taxon>
        <taxon>Bacillota</taxon>
        <taxon>Bacilli</taxon>
        <taxon>Bacillales</taxon>
        <taxon>Bacillaceae</taxon>
        <taxon>Lederbergia</taxon>
    </lineage>
</organism>
<name>A0ABQ4KL16_9BACI</name>
<reference evidence="1 2" key="1">
    <citation type="submission" date="2021-03" db="EMBL/GenBank/DDBJ databases">
        <title>Antimicrobial resistance genes in bacteria isolated from Japanese honey, and their potential for conferring macrolide and lincosamide resistance in the American foulbrood pathogen Paenibacillus larvae.</title>
        <authorList>
            <person name="Okamoto M."/>
            <person name="Kumagai M."/>
            <person name="Kanamori H."/>
            <person name="Takamatsu D."/>
        </authorList>
    </citation>
    <scope>NUCLEOTIDE SEQUENCE [LARGE SCALE GENOMIC DNA]</scope>
    <source>
        <strain evidence="1 2">J8TS2</strain>
    </source>
</reference>
<gene>
    <name evidence="1" type="ORF">J8TS2_29580</name>
</gene>
<dbReference type="Proteomes" id="UP000679950">
    <property type="component" value="Unassembled WGS sequence"/>
</dbReference>
<protein>
    <submittedName>
        <fullName evidence="1">Uncharacterized protein</fullName>
    </submittedName>
</protein>
<keyword evidence="2" id="KW-1185">Reference proteome</keyword>
<evidence type="ECO:0000313" key="1">
    <source>
        <dbReference type="EMBL" id="GIN58639.1"/>
    </source>
</evidence>
<evidence type="ECO:0000313" key="2">
    <source>
        <dbReference type="Proteomes" id="UP000679950"/>
    </source>
</evidence>
<sequence length="54" mass="6202">MQVIQYCHSNKIDVPNKLKVVGFEQPIAAMCEHAIHLISKSNEGEIMAKKRYFL</sequence>
<proteinExistence type="predicted"/>
<comment type="caution">
    <text evidence="1">The sequence shown here is derived from an EMBL/GenBank/DDBJ whole genome shotgun (WGS) entry which is preliminary data.</text>
</comment>
<dbReference type="EMBL" id="BORB01000027">
    <property type="protein sequence ID" value="GIN58639.1"/>
    <property type="molecule type" value="Genomic_DNA"/>
</dbReference>
<accession>A0ABQ4KL16</accession>